<dbReference type="GO" id="GO:0102810">
    <property type="term" value="F:glutarate-semialdehyde dehydrogenase (NADP+) activity"/>
    <property type="evidence" value="ECO:0007669"/>
    <property type="project" value="UniProtKB-EC"/>
</dbReference>
<proteinExistence type="inferred from homology"/>
<dbReference type="InterPro" id="IPR016163">
    <property type="entry name" value="Ald_DH_C"/>
</dbReference>
<dbReference type="PANTHER" id="PTHR43353:SF5">
    <property type="entry name" value="SUCCINATE-SEMIALDEHYDE DEHYDROGENASE, MITOCHONDRIAL"/>
    <property type="match status" value="1"/>
</dbReference>
<evidence type="ECO:0000256" key="2">
    <source>
        <dbReference type="ARBA" id="ARBA00023002"/>
    </source>
</evidence>
<name>A0A839E2I9_9PSEU</name>
<evidence type="ECO:0000256" key="1">
    <source>
        <dbReference type="ARBA" id="ARBA00009986"/>
    </source>
</evidence>
<dbReference type="PANTHER" id="PTHR43353">
    <property type="entry name" value="SUCCINATE-SEMIALDEHYDE DEHYDROGENASE, MITOCHONDRIAL"/>
    <property type="match status" value="1"/>
</dbReference>
<reference evidence="4 5" key="1">
    <citation type="submission" date="2020-07" db="EMBL/GenBank/DDBJ databases">
        <title>Sequencing the genomes of 1000 actinobacteria strains.</title>
        <authorList>
            <person name="Klenk H.-P."/>
        </authorList>
    </citation>
    <scope>NUCLEOTIDE SEQUENCE [LARGE SCALE GENOMIC DNA]</scope>
    <source>
        <strain evidence="4 5">DSM 45975</strain>
    </source>
</reference>
<dbReference type="RefSeq" id="WP_182545201.1">
    <property type="nucleotide sequence ID" value="NZ_JACGWZ010000004.1"/>
</dbReference>
<dbReference type="Gene3D" id="3.40.309.10">
    <property type="entry name" value="Aldehyde Dehydrogenase, Chain A, domain 2"/>
    <property type="match status" value="1"/>
</dbReference>
<gene>
    <name evidence="4" type="ORF">FHX42_003333</name>
</gene>
<protein>
    <submittedName>
        <fullName evidence="4">Succinate-semialdehyde dehydrogenase/glutarate-semialdehyde dehydrogenase</fullName>
        <ecNumber evidence="4">1.2.1.16</ecNumber>
        <ecNumber evidence="4">1.2.1.20</ecNumber>
        <ecNumber evidence="4">1.2.1.79</ecNumber>
    </submittedName>
</protein>
<keyword evidence="5" id="KW-1185">Reference proteome</keyword>
<dbReference type="InterPro" id="IPR016161">
    <property type="entry name" value="Ald_DH/histidinol_DH"/>
</dbReference>
<accession>A0A839E2I9</accession>
<dbReference type="GO" id="GO:0036243">
    <property type="term" value="F:succinate-semialdehyde dehydrogenase (NADP+) activity"/>
    <property type="evidence" value="ECO:0007669"/>
    <property type="project" value="UniProtKB-EC"/>
</dbReference>
<dbReference type="EMBL" id="JACGWZ010000004">
    <property type="protein sequence ID" value="MBA8825967.1"/>
    <property type="molecule type" value="Genomic_DNA"/>
</dbReference>
<sequence>MSVDAVDYGMYVAGAWTESDSGARMEAVSPATGERIGSVPEGTRQDVRRAVTAADEAAVKWGQRSAFERSAVMRRAAEIVERRREDLARTLSLDQGKPLSTESYGEVDELIEYFELAAADAIRLEGSMPPSVDADKRALLYRVPRGVVGVISPWNWPYTMPGELLIPALACGNTVVWTPAPSTSVCAVKLAECLVEAGLPDGVFNMVTGPGAEVGDEVAANPGTQALGFIGSIETGRHVAARGAGKALLLEMGGNGPVVVLDDADLDAAVEASLDSAFLGAGQSCTAGERFMIQERIYDDYLERLTAAVERRIRLGDPFDSETTLGPLNNEPTASKMDRHVADALDRGAQLRVGGSRAEGFPTRLYYPATVLAGVTGEMEVAREETFGPVVPAVAIADEQEAIDTVNASPHGLLSAVFTDDLRRGLRFAESIRTGWVNINASSNHWESHLPFGGRAGALSGTGRVGGRYPMETFTELKTVIVNLG</sequence>
<dbReference type="EC" id="1.2.1.79" evidence="4"/>
<organism evidence="4 5">
    <name type="scientific">Halosaccharopolyspora lacisalsi</name>
    <dbReference type="NCBI Taxonomy" id="1000566"/>
    <lineage>
        <taxon>Bacteria</taxon>
        <taxon>Bacillati</taxon>
        <taxon>Actinomycetota</taxon>
        <taxon>Actinomycetes</taxon>
        <taxon>Pseudonocardiales</taxon>
        <taxon>Pseudonocardiaceae</taxon>
        <taxon>Halosaccharopolyspora</taxon>
    </lineage>
</organism>
<evidence type="ECO:0000259" key="3">
    <source>
        <dbReference type="Pfam" id="PF00171"/>
    </source>
</evidence>
<dbReference type="InterPro" id="IPR016162">
    <property type="entry name" value="Ald_DH_N"/>
</dbReference>
<evidence type="ECO:0000313" key="4">
    <source>
        <dbReference type="EMBL" id="MBA8825967.1"/>
    </source>
</evidence>
<dbReference type="Proteomes" id="UP000569329">
    <property type="component" value="Unassembled WGS sequence"/>
</dbReference>
<feature type="domain" description="Aldehyde dehydrogenase" evidence="3">
    <location>
        <begin position="16"/>
        <end position="480"/>
    </location>
</feature>
<dbReference type="FunFam" id="3.40.605.10:FF:000007">
    <property type="entry name" value="NAD/NADP-dependent betaine aldehyde dehydrogenase"/>
    <property type="match status" value="1"/>
</dbReference>
<keyword evidence="2 4" id="KW-0560">Oxidoreductase</keyword>
<evidence type="ECO:0000313" key="5">
    <source>
        <dbReference type="Proteomes" id="UP000569329"/>
    </source>
</evidence>
<dbReference type="EC" id="1.2.1.16" evidence="4"/>
<dbReference type="InterPro" id="IPR015590">
    <property type="entry name" value="Aldehyde_DH_dom"/>
</dbReference>
<dbReference type="AlphaFoldDB" id="A0A839E2I9"/>
<dbReference type="InterPro" id="IPR050740">
    <property type="entry name" value="Aldehyde_DH_Superfamily"/>
</dbReference>
<dbReference type="Gene3D" id="3.40.605.10">
    <property type="entry name" value="Aldehyde Dehydrogenase, Chain A, domain 1"/>
    <property type="match status" value="1"/>
</dbReference>
<comment type="similarity">
    <text evidence="1">Belongs to the aldehyde dehydrogenase family.</text>
</comment>
<comment type="caution">
    <text evidence="4">The sequence shown here is derived from an EMBL/GenBank/DDBJ whole genome shotgun (WGS) entry which is preliminary data.</text>
</comment>
<dbReference type="Pfam" id="PF00171">
    <property type="entry name" value="Aldedh"/>
    <property type="match status" value="1"/>
</dbReference>
<dbReference type="SUPFAM" id="SSF53720">
    <property type="entry name" value="ALDH-like"/>
    <property type="match status" value="1"/>
</dbReference>
<dbReference type="EC" id="1.2.1.20" evidence="4"/>
<dbReference type="FunFam" id="3.40.309.10:FF:000009">
    <property type="entry name" value="Aldehyde dehydrogenase A"/>
    <property type="match status" value="1"/>
</dbReference>